<evidence type="ECO:0000256" key="3">
    <source>
        <dbReference type="ARBA" id="ARBA00022448"/>
    </source>
</evidence>
<keyword evidence="4 8" id="KW-0812">Transmembrane</keyword>
<feature type="region of interest" description="Disordered" evidence="7">
    <location>
        <begin position="878"/>
        <end position="897"/>
    </location>
</feature>
<feature type="transmembrane region" description="Helical" evidence="8">
    <location>
        <begin position="105"/>
        <end position="128"/>
    </location>
</feature>
<dbReference type="InterPro" id="IPR027815">
    <property type="entry name" value="CSC1/OSCA1-like_cyt"/>
</dbReference>
<keyword evidence="6 8" id="KW-0472">Membrane</keyword>
<keyword evidence="5 8" id="KW-1133">Transmembrane helix</keyword>
<dbReference type="PANTHER" id="PTHR13018:SF139">
    <property type="entry name" value="PHOSPHATE METABOLISM PROTEIN 7"/>
    <property type="match status" value="1"/>
</dbReference>
<dbReference type="Pfam" id="PF02714">
    <property type="entry name" value="RSN1_7TM"/>
    <property type="match status" value="1"/>
</dbReference>
<feature type="transmembrane region" description="Helical" evidence="8">
    <location>
        <begin position="586"/>
        <end position="609"/>
    </location>
</feature>
<evidence type="ECO:0000313" key="12">
    <source>
        <dbReference type="EMBL" id="KAJ2750671.1"/>
    </source>
</evidence>
<evidence type="ECO:0000259" key="10">
    <source>
        <dbReference type="Pfam" id="PF13967"/>
    </source>
</evidence>
<evidence type="ECO:0000313" key="13">
    <source>
        <dbReference type="Proteomes" id="UP001140011"/>
    </source>
</evidence>
<keyword evidence="3" id="KW-0813">Transport</keyword>
<dbReference type="PANTHER" id="PTHR13018">
    <property type="entry name" value="PROBABLE MEMBRANE PROTEIN DUF221-RELATED"/>
    <property type="match status" value="1"/>
</dbReference>
<evidence type="ECO:0000256" key="6">
    <source>
        <dbReference type="ARBA" id="ARBA00023136"/>
    </source>
</evidence>
<accession>A0A9W8GXL9</accession>
<feature type="transmembrane region" description="Helical" evidence="8">
    <location>
        <begin position="380"/>
        <end position="406"/>
    </location>
</feature>
<feature type="domain" description="CSC1/OSCA1-like 7TM region" evidence="9">
    <location>
        <begin position="379"/>
        <end position="647"/>
    </location>
</feature>
<keyword evidence="13" id="KW-1185">Reference proteome</keyword>
<feature type="domain" description="CSC1/OSCA1-like cytosolic" evidence="11">
    <location>
        <begin position="193"/>
        <end position="367"/>
    </location>
</feature>
<dbReference type="GO" id="GO:0005227">
    <property type="term" value="F:calcium-activated cation channel activity"/>
    <property type="evidence" value="ECO:0007669"/>
    <property type="project" value="InterPro"/>
</dbReference>
<dbReference type="InterPro" id="IPR003864">
    <property type="entry name" value="CSC1/OSCA1-like_7TM"/>
</dbReference>
<evidence type="ECO:0000256" key="8">
    <source>
        <dbReference type="SAM" id="Phobius"/>
    </source>
</evidence>
<feature type="transmembrane region" description="Helical" evidence="8">
    <location>
        <begin position="426"/>
        <end position="451"/>
    </location>
</feature>
<dbReference type="AlphaFoldDB" id="A0A9W8GXL9"/>
<comment type="caution">
    <text evidence="12">The sequence shown here is derived from an EMBL/GenBank/DDBJ whole genome shotgun (WGS) entry which is preliminary data.</text>
</comment>
<dbReference type="EMBL" id="JANBUH010000515">
    <property type="protein sequence ID" value="KAJ2750671.1"/>
    <property type="molecule type" value="Genomic_DNA"/>
</dbReference>
<feature type="transmembrane region" description="Helical" evidence="8">
    <location>
        <begin position="20"/>
        <end position="43"/>
    </location>
</feature>
<sequence>MSDSSSSSSSSGTDTDNSVPTFVSSLVFNLVVAAVIFIAFCILRPRFKRVYAPRTYAVSKEKRSSAVSSQPLAWISAIFRVRDEEIIARVGLDTYMFLRLMRTMFIIFFVLSILSVITILPANITGGGDAAGMDRLTMANVPGESGKLWVHIVFFMVFVVWVMRTIFGELKVYTRLRIWWLTNPTHSSKVGASTVLVSTLPSALMDNDNKLSSMFNMFPGGVRQIIVNRNCSKLEKVVEDRNAFVGSLEKALTSYAVKCEQAHIKSVKKGVAYVAPKHPMTRASKIPFKGPKLDVFEYYSTQIASLNQKICEMSGDKEQFKRQSSAFVLFRKQMAAHMAAQTVLDYKPFSMNSVSLDINPDDIIWSNLNMNPYDRRIRGYISFAATIGLVIVWTILTTALVSLISIDNLKKIPALSSMTNSKWFGLFSGIVPAVVLAVLMAVLPMILRLLLRLEGTPRVSEVNLRLLHRFFFFQVWNVYLVMIFSTAILTVATDAVKDPSMILKLIPTNVPKSATPVLVYVLLLAFTGAAKEILQIARLVLRYVLPLLFAKTPRAISNAEKPAEFDWGTSIPVHSLIFLMGFSYSFISPLVNCFVAAYFGLFYLVYRYQFLYVYNDANWVTGGLSFPKAIQQIMVGVYISEVYMLLMMVAKIADNVNANGIVRVVFTALTLLLTVIAHLYINDAYLPIINFMPVRGAADIEANPKIASMFPDVMSDGDMSGDTLETASTLTAEHKARLGFYAAYGSLVPKKLIDYVLHKVPSLLDPRRFISPKPGQEKTDIADEEEAIMSDESPPPVLNVQTTTTDGFLPMPTAHHYNDENALGISARRSSQNTNVLSIDSANAMQQMPMPLANLLAPGDHAAGDNSLSIHSYTSATELRQRRSMAPSATSMAKRRSRFDAASDRLEADAGDNALAEAFSNPALRAKPESVVWVPRDNNNLCDELHQNVRTWGAGTIHIVTDCVWIDAKCNVKADVEFDPEAAAGVVENVAVSKAPTNHK</sequence>
<dbReference type="InterPro" id="IPR032880">
    <property type="entry name" value="CSC1/OSCA1-like_N"/>
</dbReference>
<organism evidence="12 13">
    <name type="scientific">Coemansia pectinata</name>
    <dbReference type="NCBI Taxonomy" id="1052879"/>
    <lineage>
        <taxon>Eukaryota</taxon>
        <taxon>Fungi</taxon>
        <taxon>Fungi incertae sedis</taxon>
        <taxon>Zoopagomycota</taxon>
        <taxon>Kickxellomycotina</taxon>
        <taxon>Kickxellomycetes</taxon>
        <taxon>Kickxellales</taxon>
        <taxon>Kickxellaceae</taxon>
        <taxon>Coemansia</taxon>
    </lineage>
</organism>
<evidence type="ECO:0000256" key="1">
    <source>
        <dbReference type="ARBA" id="ARBA00004141"/>
    </source>
</evidence>
<feature type="transmembrane region" description="Helical" evidence="8">
    <location>
        <begin position="148"/>
        <end position="167"/>
    </location>
</feature>
<feature type="transmembrane region" description="Helical" evidence="8">
    <location>
        <begin position="471"/>
        <end position="493"/>
    </location>
</feature>
<dbReference type="Pfam" id="PF13967">
    <property type="entry name" value="RSN1_TM"/>
    <property type="match status" value="1"/>
</dbReference>
<protein>
    <submittedName>
        <fullName evidence="12">Phosphate metabolism protein 7</fullName>
    </submittedName>
</protein>
<evidence type="ECO:0000256" key="2">
    <source>
        <dbReference type="ARBA" id="ARBA00007779"/>
    </source>
</evidence>
<comment type="subcellular location">
    <subcellularLocation>
        <location evidence="1">Membrane</location>
        <topology evidence="1">Multi-pass membrane protein</topology>
    </subcellularLocation>
</comment>
<reference evidence="12" key="1">
    <citation type="submission" date="2022-07" db="EMBL/GenBank/DDBJ databases">
        <title>Phylogenomic reconstructions and comparative analyses of Kickxellomycotina fungi.</title>
        <authorList>
            <person name="Reynolds N.K."/>
            <person name="Stajich J.E."/>
            <person name="Barry K."/>
            <person name="Grigoriev I.V."/>
            <person name="Crous P."/>
            <person name="Smith M.E."/>
        </authorList>
    </citation>
    <scope>NUCLEOTIDE SEQUENCE</scope>
    <source>
        <strain evidence="12">BCRC 34297</strain>
    </source>
</reference>
<dbReference type="Proteomes" id="UP001140011">
    <property type="component" value="Unassembled WGS sequence"/>
</dbReference>
<dbReference type="OrthoDB" id="1076608at2759"/>
<evidence type="ECO:0000259" key="9">
    <source>
        <dbReference type="Pfam" id="PF02714"/>
    </source>
</evidence>
<dbReference type="GO" id="GO:0005886">
    <property type="term" value="C:plasma membrane"/>
    <property type="evidence" value="ECO:0007669"/>
    <property type="project" value="TreeGrafter"/>
</dbReference>
<dbReference type="Pfam" id="PF14703">
    <property type="entry name" value="PHM7_cyt"/>
    <property type="match status" value="1"/>
</dbReference>
<comment type="similarity">
    <text evidence="2">Belongs to the CSC1 (TC 1.A.17) family.</text>
</comment>
<dbReference type="InterPro" id="IPR045122">
    <property type="entry name" value="Csc1-like"/>
</dbReference>
<feature type="transmembrane region" description="Helical" evidence="8">
    <location>
        <begin position="513"/>
        <end position="534"/>
    </location>
</feature>
<name>A0A9W8GXL9_9FUNG</name>
<evidence type="ECO:0000259" key="11">
    <source>
        <dbReference type="Pfam" id="PF14703"/>
    </source>
</evidence>
<feature type="transmembrane region" description="Helical" evidence="8">
    <location>
        <begin position="661"/>
        <end position="681"/>
    </location>
</feature>
<proteinExistence type="inferred from homology"/>
<evidence type="ECO:0000256" key="5">
    <source>
        <dbReference type="ARBA" id="ARBA00022989"/>
    </source>
</evidence>
<feature type="domain" description="CSC1/OSCA1-like N-terminal transmembrane" evidence="10">
    <location>
        <begin position="22"/>
        <end position="167"/>
    </location>
</feature>
<evidence type="ECO:0000256" key="7">
    <source>
        <dbReference type="SAM" id="MobiDB-lite"/>
    </source>
</evidence>
<feature type="transmembrane region" description="Helical" evidence="8">
    <location>
        <begin position="629"/>
        <end position="649"/>
    </location>
</feature>
<gene>
    <name evidence="12" type="primary">PHM7_2</name>
    <name evidence="12" type="ORF">GGI19_004967</name>
</gene>
<evidence type="ECO:0000256" key="4">
    <source>
        <dbReference type="ARBA" id="ARBA00022692"/>
    </source>
</evidence>